<accession>A0A2N4TVK6</accession>
<dbReference type="OrthoDB" id="4302993at2"/>
<dbReference type="EMBL" id="PKQE01000001">
    <property type="protein sequence ID" value="PLC43727.1"/>
    <property type="molecule type" value="Genomic_DNA"/>
</dbReference>
<evidence type="ECO:0000313" key="3">
    <source>
        <dbReference type="EMBL" id="PLC43727.1"/>
    </source>
</evidence>
<dbReference type="InterPro" id="IPR020017">
    <property type="entry name" value="XapX_domain"/>
</dbReference>
<dbReference type="AlphaFoldDB" id="A0A2N4TVK6"/>
<feature type="transmembrane region" description="Helical" evidence="2">
    <location>
        <begin position="5"/>
        <end position="21"/>
    </location>
</feature>
<evidence type="ECO:0000313" key="4">
    <source>
        <dbReference type="Proteomes" id="UP000234456"/>
    </source>
</evidence>
<keyword evidence="2" id="KW-0472">Membrane</keyword>
<dbReference type="RefSeq" id="WP_045785585.1">
    <property type="nucleotide sequence ID" value="NZ_PKQE01000001.1"/>
</dbReference>
<proteinExistence type="predicted"/>
<comment type="caution">
    <text evidence="3">The sequence shown here is derived from an EMBL/GenBank/DDBJ whole genome shotgun (WGS) entry which is preliminary data.</text>
</comment>
<sequence>MKPYLISIAVGMLVGVIYALLHVRSPAPPAIALVGLLGMLIGEQIVPAAQRLLAGEPITMAWFRHECVPKITGAPPQVPSQAPPQASPTDLAATGESGSATPRNPS</sequence>
<reference evidence="3 4" key="1">
    <citation type="submission" date="2017-12" db="EMBL/GenBank/DDBJ databases">
        <title>Draft genome sequence of Ralstonia pickettii 52.</title>
        <authorList>
            <person name="Zheng B."/>
        </authorList>
    </citation>
    <scope>NUCLEOTIDE SEQUENCE [LARGE SCALE GENOMIC DNA]</scope>
    <source>
        <strain evidence="3 4">52</strain>
    </source>
</reference>
<protein>
    <submittedName>
        <fullName evidence="3">DUF1427 domain-containing protein</fullName>
    </submittedName>
</protein>
<dbReference type="InterPro" id="IPR009872">
    <property type="entry name" value="DUF1427"/>
</dbReference>
<keyword evidence="2" id="KW-0812">Transmembrane</keyword>
<dbReference type="GeneID" id="34790572"/>
<feature type="compositionally biased region" description="Pro residues" evidence="1">
    <location>
        <begin position="76"/>
        <end position="86"/>
    </location>
</feature>
<keyword evidence="2" id="KW-1133">Transmembrane helix</keyword>
<dbReference type="Proteomes" id="UP000234456">
    <property type="component" value="Unassembled WGS sequence"/>
</dbReference>
<organism evidence="3 4">
    <name type="scientific">Ralstonia pickettii</name>
    <name type="common">Burkholderia pickettii</name>
    <dbReference type="NCBI Taxonomy" id="329"/>
    <lineage>
        <taxon>Bacteria</taxon>
        <taxon>Pseudomonadati</taxon>
        <taxon>Pseudomonadota</taxon>
        <taxon>Betaproteobacteria</taxon>
        <taxon>Burkholderiales</taxon>
        <taxon>Burkholderiaceae</taxon>
        <taxon>Ralstonia</taxon>
    </lineage>
</organism>
<evidence type="ECO:0000256" key="2">
    <source>
        <dbReference type="SAM" id="Phobius"/>
    </source>
</evidence>
<feature type="compositionally biased region" description="Polar residues" evidence="1">
    <location>
        <begin position="96"/>
        <end position="106"/>
    </location>
</feature>
<dbReference type="Pfam" id="PF07235">
    <property type="entry name" value="DUF1427"/>
    <property type="match status" value="1"/>
</dbReference>
<name>A0A2N4TVK6_RALPI</name>
<evidence type="ECO:0000256" key="1">
    <source>
        <dbReference type="SAM" id="MobiDB-lite"/>
    </source>
</evidence>
<dbReference type="NCBIfam" id="TIGR03510">
    <property type="entry name" value="XapX"/>
    <property type="match status" value="1"/>
</dbReference>
<gene>
    <name evidence="3" type="ORF">C0Q88_03175</name>
</gene>
<feature type="region of interest" description="Disordered" evidence="1">
    <location>
        <begin position="73"/>
        <end position="106"/>
    </location>
</feature>